<organism evidence="3 4">
    <name type="scientific">Strongylocentrotus purpuratus</name>
    <name type="common">Purple sea urchin</name>
    <dbReference type="NCBI Taxonomy" id="7668"/>
    <lineage>
        <taxon>Eukaryota</taxon>
        <taxon>Metazoa</taxon>
        <taxon>Echinodermata</taxon>
        <taxon>Eleutherozoa</taxon>
        <taxon>Echinozoa</taxon>
        <taxon>Echinoidea</taxon>
        <taxon>Euechinoidea</taxon>
        <taxon>Echinacea</taxon>
        <taxon>Camarodonta</taxon>
        <taxon>Echinidea</taxon>
        <taxon>Strongylocentrotidae</taxon>
        <taxon>Strongylocentrotus</taxon>
    </lineage>
</organism>
<dbReference type="CDD" id="cd17736">
    <property type="entry name" value="BRCT_microcephalin_rpt2"/>
    <property type="match status" value="1"/>
</dbReference>
<feature type="compositionally biased region" description="Basic and acidic residues" evidence="1">
    <location>
        <begin position="869"/>
        <end position="883"/>
    </location>
</feature>
<dbReference type="RefSeq" id="XP_030839454.1">
    <property type="nucleotide sequence ID" value="XM_030983594.1"/>
</dbReference>
<feature type="region of interest" description="Disordered" evidence="1">
    <location>
        <begin position="817"/>
        <end position="912"/>
    </location>
</feature>
<feature type="compositionally biased region" description="Polar residues" evidence="1">
    <location>
        <begin position="746"/>
        <end position="755"/>
    </location>
</feature>
<accession>A0A7M7NRA2</accession>
<feature type="domain" description="BRCT" evidence="2">
    <location>
        <begin position="1144"/>
        <end position="1226"/>
    </location>
</feature>
<protein>
    <recommendedName>
        <fullName evidence="2">BRCT domain-containing protein</fullName>
    </recommendedName>
</protein>
<evidence type="ECO:0000256" key="1">
    <source>
        <dbReference type="SAM" id="MobiDB-lite"/>
    </source>
</evidence>
<feature type="compositionally biased region" description="Polar residues" evidence="1">
    <location>
        <begin position="608"/>
        <end position="617"/>
    </location>
</feature>
<feature type="compositionally biased region" description="Polar residues" evidence="1">
    <location>
        <begin position="665"/>
        <end position="688"/>
    </location>
</feature>
<feature type="region of interest" description="Disordered" evidence="1">
    <location>
        <begin position="714"/>
        <end position="805"/>
    </location>
</feature>
<dbReference type="SMART" id="SM00292">
    <property type="entry name" value="BRCT"/>
    <property type="match status" value="2"/>
</dbReference>
<feature type="region of interest" description="Disordered" evidence="1">
    <location>
        <begin position="660"/>
        <end position="695"/>
    </location>
</feature>
<dbReference type="InterPro" id="IPR036420">
    <property type="entry name" value="BRCT_dom_sf"/>
</dbReference>
<dbReference type="Pfam" id="PF16589">
    <property type="entry name" value="BRCT_2"/>
    <property type="match status" value="1"/>
</dbReference>
<dbReference type="GO" id="GO:0000278">
    <property type="term" value="P:mitotic cell cycle"/>
    <property type="evidence" value="ECO:0000318"/>
    <property type="project" value="GO_Central"/>
</dbReference>
<dbReference type="InterPro" id="IPR001357">
    <property type="entry name" value="BRCT_dom"/>
</dbReference>
<evidence type="ECO:0000313" key="4">
    <source>
        <dbReference type="Proteomes" id="UP000007110"/>
    </source>
</evidence>
<dbReference type="InterPro" id="IPR000477">
    <property type="entry name" value="RT_dom"/>
</dbReference>
<reference evidence="4" key="1">
    <citation type="submission" date="2015-02" db="EMBL/GenBank/DDBJ databases">
        <title>Genome sequencing for Strongylocentrotus purpuratus.</title>
        <authorList>
            <person name="Murali S."/>
            <person name="Liu Y."/>
            <person name="Vee V."/>
            <person name="English A."/>
            <person name="Wang M."/>
            <person name="Skinner E."/>
            <person name="Han Y."/>
            <person name="Muzny D.M."/>
            <person name="Worley K.C."/>
            <person name="Gibbs R.A."/>
        </authorList>
    </citation>
    <scope>NUCLEOTIDE SEQUENCE</scope>
</reference>
<feature type="compositionally biased region" description="Polar residues" evidence="1">
    <location>
        <begin position="395"/>
        <end position="404"/>
    </location>
</feature>
<reference evidence="3" key="2">
    <citation type="submission" date="2021-01" db="UniProtKB">
        <authorList>
            <consortium name="EnsemblMetazoa"/>
        </authorList>
    </citation>
    <scope>IDENTIFICATION</scope>
</reference>
<dbReference type="OrthoDB" id="2384350at2759"/>
<name>A0A7M7NRA2_STRPU</name>
<dbReference type="InterPro" id="IPR022047">
    <property type="entry name" value="Microcephalin-like"/>
</dbReference>
<proteinExistence type="predicted"/>
<dbReference type="KEGG" id="spu:756739"/>
<feature type="compositionally biased region" description="Basic and acidic residues" evidence="1">
    <location>
        <begin position="588"/>
        <end position="606"/>
    </location>
</feature>
<dbReference type="SUPFAM" id="SSF56672">
    <property type="entry name" value="DNA/RNA polymerases"/>
    <property type="match status" value="1"/>
</dbReference>
<dbReference type="Gene3D" id="3.40.50.10190">
    <property type="entry name" value="BRCT domain"/>
    <property type="match status" value="2"/>
</dbReference>
<dbReference type="OMA" id="CVYVEVR"/>
<dbReference type="GeneID" id="756739"/>
<dbReference type="PANTHER" id="PTHR14625:SF3">
    <property type="entry name" value="MICROCEPHALIN"/>
    <property type="match status" value="1"/>
</dbReference>
<dbReference type="InterPro" id="IPR043502">
    <property type="entry name" value="DNA/RNA_pol_sf"/>
</dbReference>
<dbReference type="Proteomes" id="UP000007110">
    <property type="component" value="Unassembled WGS sequence"/>
</dbReference>
<dbReference type="AlphaFoldDB" id="A0A7M7NRA2"/>
<dbReference type="SUPFAM" id="SSF52113">
    <property type="entry name" value="BRCT domain"/>
    <property type="match status" value="2"/>
</dbReference>
<dbReference type="EnsemblMetazoa" id="XM_030983594">
    <property type="protein sequence ID" value="XP_030839454"/>
    <property type="gene ID" value="LOC756739"/>
</dbReference>
<dbReference type="Pfam" id="PF00078">
    <property type="entry name" value="RVT_1"/>
    <property type="match status" value="1"/>
</dbReference>
<feature type="compositionally biased region" description="Polar residues" evidence="1">
    <location>
        <begin position="628"/>
        <end position="639"/>
    </location>
</feature>
<dbReference type="CDD" id="cd17751">
    <property type="entry name" value="BRCT_microcephalin_rpt3"/>
    <property type="match status" value="1"/>
</dbReference>
<feature type="compositionally biased region" description="Low complexity" evidence="1">
    <location>
        <begin position="537"/>
        <end position="558"/>
    </location>
</feature>
<dbReference type="PROSITE" id="PS50172">
    <property type="entry name" value="BRCT"/>
    <property type="match status" value="2"/>
</dbReference>
<evidence type="ECO:0000313" key="3">
    <source>
        <dbReference type="EnsemblMetazoa" id="XP_030839454"/>
    </source>
</evidence>
<feature type="domain" description="BRCT" evidence="2">
    <location>
        <begin position="1040"/>
        <end position="1121"/>
    </location>
</feature>
<dbReference type="Pfam" id="PF00533">
    <property type="entry name" value="BRCT"/>
    <property type="match status" value="1"/>
</dbReference>
<feature type="region of interest" description="Disordered" evidence="1">
    <location>
        <begin position="395"/>
        <end position="646"/>
    </location>
</feature>
<dbReference type="PANTHER" id="PTHR14625">
    <property type="entry name" value="MICROCEPHALIN"/>
    <property type="match status" value="1"/>
</dbReference>
<dbReference type="InParanoid" id="A0A7M7NRA2"/>
<sequence length="1229" mass="134213">MDPDPRIPLKRAELYRRECESYYECIFNAKSAYLKDLIKNADTKELFRLVKTLSTPTQSSPLPDHSSDSELANRFATFFREKVAKVVSSFPNVVPAPASRSFAPGPHHELSDFCLVSLSQVRKLITSLPSKHCKLDPIPTWLLKEVLDELLPHITKLFNLSLSSGIVPESFKTSLLLPLLKKPSLDTNGLKNYRPIANLPFLGKVLERIVSLQLKAHIDNLGLFPIHQSAYRNHHSTETATVKVLNDLLLAVDKGNEAVLILLDYTAAFDTINHDLLLHRLENDFSITGTVLQWICSYLMHRTQKVIINDTNSESFPLICGVPQGSVTSGIPHTPSLIPDTPSFMKPCLDLLDSIKKGQGSAHRRLSITNSPNISPSTPLRQRLLHCFTEEANSCTTESPSTSVKLHKSGPVRRPNSRRELTEEDVEMEIDTPSAEMEVKSRGRGRRSTASNSGVKLTEGGEVKVGTTAEVATSNKRRGRGSGATPSGTKLEAGKVGSPSAEESGNRRSRRSIATPRGTTLTEEGEGTISKPVGEVAATASSRGRGRSRGATPRGTTSDVGGVGSHRGEPDKPTLMENNSSSAGDDEEQKKGKGRRDISLKRKLSLDSEGSSSQDRTSGLKRKRCSRSKASNETVTTAADRSDTSEMNDVCIVSTGICGTDEGTRSSIQETKSSRLQEVFQSSKNGSASKRKRPICTKDSDELLFAEKWGDSGTGNAAIASTSTCGTGGTRSSSRRRSCLPALPVQPSTEDGQMDQTRRRSNRRKSVASVVNQPSLADHLNPMGVQSTGMNSVPGKRSSVGRTKGVAKGLALSDVAFKEEEEGHHPKKKQKSCSRGSLQKSLSPGGSQRSLSPGGSQKTGGLQKSTFDGVKEEPAKFEEKENQNEENVLPKALGQRIGSMNENDGRKRKLLSPLPTDLTCSSILSSIEVQNRPSIEEFKLEGSIRHRAKRSTLKKDSVEAQLCTSSEDSVVSSEDLDDTRKETKGKLRQILLKLLFSFPSILPTTKFFDCKSTASKEKKKKRKKVTLSDSITTSRKKKSTIVMTSLHRSDQEIVLSVVKDLGSFEVTDSVCETTTHVVVGENRRTLNVLSGIARGSWILSMDWVYRSIEAGSWLPEEPYEMNVYFPGAMISRLAHGAKSDSETSPVDIFSSCATLYIPPESNPPRERLLELVELCGGHISRKVSDAKLCVGGSGRGKKGSATVVAEKWILDCITRFKLLPWDPYKVNKS</sequence>
<keyword evidence="4" id="KW-1185">Reference proteome</keyword>
<evidence type="ECO:0000259" key="2">
    <source>
        <dbReference type="PROSITE" id="PS50172"/>
    </source>
</evidence>
<feature type="compositionally biased region" description="Polar residues" evidence="1">
    <location>
        <begin position="833"/>
        <end position="866"/>
    </location>
</feature>